<keyword evidence="4" id="KW-0255">Endonuclease</keyword>
<comment type="caution">
    <text evidence="7">The sequence shown here is derived from an EMBL/GenBank/DDBJ whole genome shotgun (WGS) entry which is preliminary data.</text>
</comment>
<keyword evidence="4" id="KW-0378">Hydrolase</keyword>
<dbReference type="GO" id="GO:0004519">
    <property type="term" value="F:endonuclease activity"/>
    <property type="evidence" value="ECO:0007669"/>
    <property type="project" value="UniProtKB-KW"/>
</dbReference>
<dbReference type="InterPro" id="IPR036397">
    <property type="entry name" value="RNaseH_sf"/>
</dbReference>
<feature type="region of interest" description="Disordered" evidence="5">
    <location>
        <begin position="1"/>
        <end position="44"/>
    </location>
</feature>
<dbReference type="InterPro" id="IPR021109">
    <property type="entry name" value="Peptidase_aspartic_dom_sf"/>
</dbReference>
<name>A0A388M4I0_CHABU</name>
<feature type="compositionally biased region" description="Basic and acidic residues" evidence="5">
    <location>
        <begin position="666"/>
        <end position="700"/>
    </location>
</feature>
<accession>A0A388M4I0</accession>
<keyword evidence="8" id="KW-1185">Reference proteome</keyword>
<dbReference type="EMBL" id="BFEA01000733">
    <property type="protein sequence ID" value="GBG89383.1"/>
    <property type="molecule type" value="Genomic_DNA"/>
</dbReference>
<dbReference type="Gene3D" id="3.10.10.10">
    <property type="entry name" value="HIV Type 1 Reverse Transcriptase, subunit A, domain 1"/>
    <property type="match status" value="1"/>
</dbReference>
<feature type="compositionally biased region" description="Polar residues" evidence="5">
    <location>
        <begin position="712"/>
        <end position="723"/>
    </location>
</feature>
<feature type="region of interest" description="Disordered" evidence="5">
    <location>
        <begin position="626"/>
        <end position="829"/>
    </location>
</feature>
<feature type="domain" description="Reverse transcriptase" evidence="6">
    <location>
        <begin position="393"/>
        <end position="489"/>
    </location>
</feature>
<dbReference type="Proteomes" id="UP000265515">
    <property type="component" value="Unassembled WGS sequence"/>
</dbReference>
<evidence type="ECO:0000256" key="3">
    <source>
        <dbReference type="ARBA" id="ARBA00022722"/>
    </source>
</evidence>
<evidence type="ECO:0000256" key="4">
    <source>
        <dbReference type="ARBA" id="ARBA00022759"/>
    </source>
</evidence>
<gene>
    <name evidence="7" type="ORF">CBR_g49174</name>
</gene>
<dbReference type="GO" id="GO:0016779">
    <property type="term" value="F:nucleotidyltransferase activity"/>
    <property type="evidence" value="ECO:0007669"/>
    <property type="project" value="UniProtKB-KW"/>
</dbReference>
<dbReference type="OrthoDB" id="2290219at2759"/>
<dbReference type="PANTHER" id="PTHR37984:SF5">
    <property type="entry name" value="PROTEIN NYNRIN-LIKE"/>
    <property type="match status" value="1"/>
</dbReference>
<feature type="compositionally biased region" description="Acidic residues" evidence="5">
    <location>
        <begin position="635"/>
        <end position="665"/>
    </location>
</feature>
<dbReference type="PANTHER" id="PTHR37984">
    <property type="entry name" value="PROTEIN CBG26694"/>
    <property type="match status" value="1"/>
</dbReference>
<dbReference type="Gene3D" id="2.40.70.10">
    <property type="entry name" value="Acid Proteases"/>
    <property type="match status" value="1"/>
</dbReference>
<organism evidence="7 8">
    <name type="scientific">Chara braunii</name>
    <name type="common">Braun's stonewort</name>
    <dbReference type="NCBI Taxonomy" id="69332"/>
    <lineage>
        <taxon>Eukaryota</taxon>
        <taxon>Viridiplantae</taxon>
        <taxon>Streptophyta</taxon>
        <taxon>Charophyceae</taxon>
        <taxon>Charales</taxon>
        <taxon>Characeae</taxon>
        <taxon>Chara</taxon>
    </lineage>
</organism>
<dbReference type="InterPro" id="IPR050951">
    <property type="entry name" value="Retrovirus_Pol_polyprotein"/>
</dbReference>
<dbReference type="GO" id="GO:0003676">
    <property type="term" value="F:nucleic acid binding"/>
    <property type="evidence" value="ECO:0007669"/>
    <property type="project" value="InterPro"/>
</dbReference>
<dbReference type="SUPFAM" id="SSF56672">
    <property type="entry name" value="DNA/RNA polymerases"/>
    <property type="match status" value="1"/>
</dbReference>
<keyword evidence="3" id="KW-0540">Nuclease</keyword>
<dbReference type="Gramene" id="GBG89383">
    <property type="protein sequence ID" value="GBG89383"/>
    <property type="gene ID" value="CBR_g49174"/>
</dbReference>
<evidence type="ECO:0000256" key="1">
    <source>
        <dbReference type="ARBA" id="ARBA00022679"/>
    </source>
</evidence>
<evidence type="ECO:0000256" key="5">
    <source>
        <dbReference type="SAM" id="MobiDB-lite"/>
    </source>
</evidence>
<sequence>MSYAADSGEGKVEVVVKEEEQPSPSAPAPPPLTPAQRRKQEIQEKLREQQALLAEAERQEVAELEAATDASRKEFLLQQAEKTMVDDRVTHCTKYQAELGTKTGDLLATQHWVWRPSSMSRPLPVTGRKAFSLAVVEGEKRPLRMQDLRHLLMQDPGLPNSVKKLKLNLETAVPSSAAPASASAATSVETCVLPSMGTARAASFTYEDRDPDQEPDQSECQSLAAFLFHLKEQKKNKSDLILLRPLINHSRIKRLLDYGATRNFMSPSAVKKLHLGMKVVQLQQPLQVRIGDSTVLTIREKVKQTDAPITPCPPKIQQVVDQYANLMQEPFGLPNRPTKHHIELLPGAVRPKGRIYRMSPAELKELRRQLETLTSKGWIRPNTSESGAPVLFVPKRSGEFIMCIDYMALNKITRKSTEPLPRIDDLLDIVQGCTIFSKVDLKSGYHQIEMEEEDVHKTTFKNQICDEWQSYCKDYLHSHLDMTSGCHPEANGLAEVMNQVLFHLLRPVISPDQQDWVLHLARAQLMYNMSVHSSTGFSPYRLHKGREPRQPLDDIIDKAKPDLTRDTAKFARRYRLDVERARANLFKAQKTMIEQANRHRRPSPIRTGDHVWVASSELSREEDISSKLLPHVFNEEECEGQEGEDGGEEDGGGNEGDVDGEDNDVDNDRYVGDEEVEDNRFYQYERPRDVNETHACRGDDAYDVGDEADGQPATSHGVSQSHNQAKDGRDKHGSRGKKTRGEALISQMSQTKQARSDAVNEARGALTASQETRAPRKTGGGGGRTRSRGGDRDVGRKDSQRVRSHELRESGDEGEGVGPCMPEGVDDPV</sequence>
<dbReference type="InterPro" id="IPR043502">
    <property type="entry name" value="DNA/RNA_pol_sf"/>
</dbReference>
<evidence type="ECO:0000259" key="6">
    <source>
        <dbReference type="Pfam" id="PF00078"/>
    </source>
</evidence>
<proteinExistence type="predicted"/>
<feature type="compositionally biased region" description="Basic and acidic residues" evidence="5">
    <location>
        <begin position="8"/>
        <end position="20"/>
    </location>
</feature>
<evidence type="ECO:0000313" key="8">
    <source>
        <dbReference type="Proteomes" id="UP000265515"/>
    </source>
</evidence>
<dbReference type="SUPFAM" id="SSF53098">
    <property type="entry name" value="Ribonuclease H-like"/>
    <property type="match status" value="1"/>
</dbReference>
<keyword evidence="1" id="KW-0808">Transferase</keyword>
<protein>
    <recommendedName>
        <fullName evidence="6">Reverse transcriptase domain-containing protein</fullName>
    </recommendedName>
</protein>
<evidence type="ECO:0000256" key="2">
    <source>
        <dbReference type="ARBA" id="ARBA00022695"/>
    </source>
</evidence>
<evidence type="ECO:0000313" key="7">
    <source>
        <dbReference type="EMBL" id="GBG89383.1"/>
    </source>
</evidence>
<dbReference type="CDD" id="cd01647">
    <property type="entry name" value="RT_LTR"/>
    <property type="match status" value="1"/>
</dbReference>
<dbReference type="Pfam" id="PF00078">
    <property type="entry name" value="RVT_1"/>
    <property type="match status" value="1"/>
</dbReference>
<dbReference type="InterPro" id="IPR000477">
    <property type="entry name" value="RT_dom"/>
</dbReference>
<feature type="compositionally biased region" description="Basic and acidic residues" evidence="5">
    <location>
        <begin position="788"/>
        <end position="811"/>
    </location>
</feature>
<dbReference type="Gene3D" id="3.30.420.10">
    <property type="entry name" value="Ribonuclease H-like superfamily/Ribonuclease H"/>
    <property type="match status" value="1"/>
</dbReference>
<feature type="compositionally biased region" description="Pro residues" evidence="5">
    <location>
        <begin position="24"/>
        <end position="33"/>
    </location>
</feature>
<feature type="compositionally biased region" description="Basic and acidic residues" evidence="5">
    <location>
        <begin position="724"/>
        <end position="733"/>
    </location>
</feature>
<dbReference type="InterPro" id="IPR012337">
    <property type="entry name" value="RNaseH-like_sf"/>
</dbReference>
<keyword evidence="2" id="KW-0548">Nucleotidyltransferase</keyword>
<dbReference type="AlphaFoldDB" id="A0A388M4I0"/>
<reference evidence="7 8" key="1">
    <citation type="journal article" date="2018" name="Cell">
        <title>The Chara Genome: Secondary Complexity and Implications for Plant Terrestrialization.</title>
        <authorList>
            <person name="Nishiyama T."/>
            <person name="Sakayama H."/>
            <person name="Vries J.D."/>
            <person name="Buschmann H."/>
            <person name="Saint-Marcoux D."/>
            <person name="Ullrich K.K."/>
            <person name="Haas F.B."/>
            <person name="Vanderstraeten L."/>
            <person name="Becker D."/>
            <person name="Lang D."/>
            <person name="Vosolsobe S."/>
            <person name="Rombauts S."/>
            <person name="Wilhelmsson P.K.I."/>
            <person name="Janitza P."/>
            <person name="Kern R."/>
            <person name="Heyl A."/>
            <person name="Rumpler F."/>
            <person name="Villalobos L.I.A.C."/>
            <person name="Clay J.M."/>
            <person name="Skokan R."/>
            <person name="Toyoda A."/>
            <person name="Suzuki Y."/>
            <person name="Kagoshima H."/>
            <person name="Schijlen E."/>
            <person name="Tajeshwar N."/>
            <person name="Catarino B."/>
            <person name="Hetherington A.J."/>
            <person name="Saltykova A."/>
            <person name="Bonnot C."/>
            <person name="Breuninger H."/>
            <person name="Symeonidi A."/>
            <person name="Radhakrishnan G.V."/>
            <person name="Van Nieuwerburgh F."/>
            <person name="Deforce D."/>
            <person name="Chang C."/>
            <person name="Karol K.G."/>
            <person name="Hedrich R."/>
            <person name="Ulvskov P."/>
            <person name="Glockner G."/>
            <person name="Delwiche C.F."/>
            <person name="Petrasek J."/>
            <person name="Van de Peer Y."/>
            <person name="Friml J."/>
            <person name="Beilby M."/>
            <person name="Dolan L."/>
            <person name="Kohara Y."/>
            <person name="Sugano S."/>
            <person name="Fujiyama A."/>
            <person name="Delaux P.-M."/>
            <person name="Quint M."/>
            <person name="TheiBen G."/>
            <person name="Hagemann M."/>
            <person name="Harholt J."/>
            <person name="Dunand C."/>
            <person name="Zachgo S."/>
            <person name="Langdale J."/>
            <person name="Maumus F."/>
            <person name="Straeten D.V.D."/>
            <person name="Gould S.B."/>
            <person name="Rensing S.A."/>
        </authorList>
    </citation>
    <scope>NUCLEOTIDE SEQUENCE [LARGE SCALE GENOMIC DNA]</scope>
    <source>
        <strain evidence="7 8">S276</strain>
    </source>
</reference>